<feature type="domain" description="Reverse transcriptase/retrotransposon-derived protein RNase H-like" evidence="3">
    <location>
        <begin position="143"/>
        <end position="227"/>
    </location>
</feature>
<dbReference type="InterPro" id="IPR050951">
    <property type="entry name" value="Retrovirus_Pol_polyprotein"/>
</dbReference>
<dbReference type="Pfam" id="PF00078">
    <property type="entry name" value="RVT_1"/>
    <property type="match status" value="1"/>
</dbReference>
<evidence type="ECO:0008006" key="7">
    <source>
        <dbReference type="Google" id="ProtNLM"/>
    </source>
</evidence>
<name>A0A8J6CNG7_9ROSI</name>
<organism evidence="5 6">
    <name type="scientific">Gossypium anomalum</name>
    <dbReference type="NCBI Taxonomy" id="47600"/>
    <lineage>
        <taxon>Eukaryota</taxon>
        <taxon>Viridiplantae</taxon>
        <taxon>Streptophyta</taxon>
        <taxon>Embryophyta</taxon>
        <taxon>Tracheophyta</taxon>
        <taxon>Spermatophyta</taxon>
        <taxon>Magnoliopsida</taxon>
        <taxon>eudicotyledons</taxon>
        <taxon>Gunneridae</taxon>
        <taxon>Pentapetalae</taxon>
        <taxon>rosids</taxon>
        <taxon>malvids</taxon>
        <taxon>Malvales</taxon>
        <taxon>Malvaceae</taxon>
        <taxon>Malvoideae</taxon>
        <taxon>Gossypium</taxon>
    </lineage>
</organism>
<proteinExistence type="predicted"/>
<dbReference type="FunFam" id="3.30.70.270:FF:000003">
    <property type="entry name" value="Transposon Ty3-G Gag-Pol polyprotein"/>
    <property type="match status" value="1"/>
</dbReference>
<evidence type="ECO:0000259" key="3">
    <source>
        <dbReference type="Pfam" id="PF17919"/>
    </source>
</evidence>
<dbReference type="InterPro" id="IPR056924">
    <property type="entry name" value="SH3_Tf2-1"/>
</dbReference>
<feature type="domain" description="Reverse transcriptase" evidence="2">
    <location>
        <begin position="54"/>
        <end position="109"/>
    </location>
</feature>
<evidence type="ECO:0000313" key="6">
    <source>
        <dbReference type="Proteomes" id="UP000701853"/>
    </source>
</evidence>
<dbReference type="Proteomes" id="UP000701853">
    <property type="component" value="Chromosome 10"/>
</dbReference>
<evidence type="ECO:0000259" key="4">
    <source>
        <dbReference type="Pfam" id="PF24626"/>
    </source>
</evidence>
<dbReference type="GO" id="GO:0003824">
    <property type="term" value="F:catalytic activity"/>
    <property type="evidence" value="ECO:0007669"/>
    <property type="project" value="UniProtKB-KW"/>
</dbReference>
<protein>
    <recommendedName>
        <fullName evidence="7">DNA/RNA polymerases superfamily protein</fullName>
    </recommendedName>
</protein>
<dbReference type="CDD" id="cd01647">
    <property type="entry name" value="RT_LTR"/>
    <property type="match status" value="1"/>
</dbReference>
<dbReference type="PANTHER" id="PTHR37984:SF5">
    <property type="entry name" value="PROTEIN NYNRIN-LIKE"/>
    <property type="match status" value="1"/>
</dbReference>
<dbReference type="Pfam" id="PF24626">
    <property type="entry name" value="SH3_Tf2-1"/>
    <property type="match status" value="1"/>
</dbReference>
<evidence type="ECO:0000313" key="5">
    <source>
        <dbReference type="EMBL" id="KAG8481477.1"/>
    </source>
</evidence>
<dbReference type="OrthoDB" id="3268967at2759"/>
<dbReference type="Gene3D" id="3.10.10.10">
    <property type="entry name" value="HIV Type 1 Reverse Transcriptase, subunit A, domain 1"/>
    <property type="match status" value="1"/>
</dbReference>
<dbReference type="SUPFAM" id="SSF53098">
    <property type="entry name" value="Ribonuclease H-like"/>
    <property type="match status" value="1"/>
</dbReference>
<keyword evidence="6" id="KW-1185">Reference proteome</keyword>
<dbReference type="EMBL" id="JAHUZN010000010">
    <property type="protein sequence ID" value="KAG8481477.1"/>
    <property type="molecule type" value="Genomic_DNA"/>
</dbReference>
<dbReference type="InterPro" id="IPR043128">
    <property type="entry name" value="Rev_trsase/Diguanyl_cyclase"/>
</dbReference>
<evidence type="ECO:0000256" key="1">
    <source>
        <dbReference type="ARBA" id="ARBA00023268"/>
    </source>
</evidence>
<dbReference type="InterPro" id="IPR041577">
    <property type="entry name" value="RT_RNaseH_2"/>
</dbReference>
<reference evidence="5 6" key="1">
    <citation type="journal article" date="2021" name="bioRxiv">
        <title>The Gossypium anomalum genome as a resource for cotton improvement and evolutionary analysis of hybrid incompatibility.</title>
        <authorList>
            <person name="Grover C.E."/>
            <person name="Yuan D."/>
            <person name="Arick M.A."/>
            <person name="Miller E.R."/>
            <person name="Hu G."/>
            <person name="Peterson D.G."/>
            <person name="Wendel J.F."/>
            <person name="Udall J.A."/>
        </authorList>
    </citation>
    <scope>NUCLEOTIDE SEQUENCE [LARGE SCALE GENOMIC DNA]</scope>
    <source>
        <strain evidence="5">JFW-Udall</strain>
        <tissue evidence="5">Leaf</tissue>
    </source>
</reference>
<comment type="caution">
    <text evidence="5">The sequence shown here is derived from an EMBL/GenBank/DDBJ whole genome shotgun (WGS) entry which is preliminary data.</text>
</comment>
<accession>A0A8J6CNG7</accession>
<dbReference type="AlphaFoldDB" id="A0A8J6CNG7"/>
<dbReference type="InterPro" id="IPR000477">
    <property type="entry name" value="RT_dom"/>
</dbReference>
<dbReference type="Pfam" id="PF17919">
    <property type="entry name" value="RT_RNaseH_2"/>
    <property type="match status" value="1"/>
</dbReference>
<dbReference type="InterPro" id="IPR043502">
    <property type="entry name" value="DNA/RNA_pol_sf"/>
</dbReference>
<dbReference type="PANTHER" id="PTHR37984">
    <property type="entry name" value="PROTEIN CBG26694"/>
    <property type="match status" value="1"/>
</dbReference>
<dbReference type="Gene3D" id="3.30.70.270">
    <property type="match status" value="2"/>
</dbReference>
<gene>
    <name evidence="5" type="ORF">CXB51_026210</name>
</gene>
<keyword evidence="1" id="KW-0511">Multifunctional enzyme</keyword>
<feature type="domain" description="Tf2-1-like SH3-like" evidence="4">
    <location>
        <begin position="462"/>
        <end position="527"/>
    </location>
</feature>
<evidence type="ECO:0000259" key="2">
    <source>
        <dbReference type="Pfam" id="PF00078"/>
    </source>
</evidence>
<sequence length="608" mass="70991">MRMCIDYRQLNKVTIKNKYPLSRIDDLFDQLKGATVSSKMDLRSGYYQLPYLDRFVVVFIDDILIYSRDETEHAEHLRIVLQTLRDKQLYVKFSKCELWLRKVGFLGHIVLASGIRVDPSKISAIVDWKPPRNVSEKDVKFEWSEKCQKSFDQLKALLTKALVTVQPELGKEFVIYSDASLNGLGCVLIWKGKAVACASRQLKPHEKNYPMHDLELAAIVFALKIWCIIYLRRWLELLKDYELVIDYHLGKENVVADALTQKSLFALRAMSTQLTLSDDDSILADLKMRSLFLEQICEAQKVDNEMLAKRAQCDLNPDSELQVDKDDYYSLNKLAELYILEIVRLHGVPVSIVSDRDPSFTSRFWKKLQDALGTLEKPLIDFAYNNSFQSSIKMAPYDALYGRKCRTPFYWTELYENKIHGFDLIREIEQKVKVIRESLKAASDRQKSYADLKQKDIEFKIGDKVFLKVSPWNKILQFGRKGKLSPRFIGPYKIIEKIRPVAYRLELPSKLEKIHNVFHVSMLRRCRFDPSHVISPTEVEIQSDLSYSEEPIRILARDIKELKNKRIALVKVLWHQHWVEEAMWEPEDAMRKQYPNLFTGKIFGDENL</sequence>
<dbReference type="InterPro" id="IPR012337">
    <property type="entry name" value="RNaseH-like_sf"/>
</dbReference>
<dbReference type="SUPFAM" id="SSF56672">
    <property type="entry name" value="DNA/RNA polymerases"/>
    <property type="match status" value="1"/>
</dbReference>